<dbReference type="EMBL" id="BSRX01000043">
    <property type="protein sequence ID" value="GLW57846.1"/>
    <property type="molecule type" value="Genomic_DNA"/>
</dbReference>
<name>A0A9W6PMN5_9ACTN</name>
<dbReference type="Gene3D" id="1.25.40.10">
    <property type="entry name" value="Tetratricopeptide repeat domain"/>
    <property type="match status" value="1"/>
</dbReference>
<evidence type="ECO:0000313" key="1">
    <source>
        <dbReference type="EMBL" id="GLW57846.1"/>
    </source>
</evidence>
<reference evidence="1" key="1">
    <citation type="submission" date="2023-02" db="EMBL/GenBank/DDBJ databases">
        <title>Kitasatospora phosalacinea NBRC 14362.</title>
        <authorList>
            <person name="Ichikawa N."/>
            <person name="Sato H."/>
            <person name="Tonouchi N."/>
        </authorList>
    </citation>
    <scope>NUCLEOTIDE SEQUENCE</scope>
    <source>
        <strain evidence="1">NBRC 14362</strain>
    </source>
</reference>
<sequence length="433" mass="47024">MAEVRPNDVLRGLMDSADLSAEDLAKAINAAEETRFEKPGNATGRQVRRWLSGETAQPHVQSLVGLMDVFQLSGDALGFTLSGKRLRDLAAFEPTSTLLVETPDQEDHVRRRSFMLAATGNLISFAFAPLPSGGRIGASDVERIRESITKLHAVDDLYGGDQLADIAEEFVRQIEGAMARCLYGPNVEKALYRVIGELHASAGWFAFDSGDQERASRNFDSGLRAGLLSGDKQLQARIWAYMSRQSWALGRATETITIARLALDATRNSRDHRLTALLHGRLALGYAASGQKAQTGNALAKAEAVLDRVGPDPVHPWLAFVGPGEVLSAGALAYMDLRQPDKAARQEEQAMALRPPGFRRNQFATSVHLAQCYLADGQVERGISMAGEALDLSPTVNCPRWAVRLGEVRDKLTGLDLPEGAAFVERYDTVTAA</sequence>
<dbReference type="SUPFAM" id="SSF48452">
    <property type="entry name" value="TPR-like"/>
    <property type="match status" value="1"/>
</dbReference>
<dbReference type="RefSeq" id="WP_033256120.1">
    <property type="nucleotide sequence ID" value="NZ_BSRX01000043.1"/>
</dbReference>
<comment type="caution">
    <text evidence="1">The sequence shown here is derived from an EMBL/GenBank/DDBJ whole genome shotgun (WGS) entry which is preliminary data.</text>
</comment>
<dbReference type="AlphaFoldDB" id="A0A9W6PMN5"/>
<organism evidence="1 2">
    <name type="scientific">Kitasatospora phosalacinea</name>
    <dbReference type="NCBI Taxonomy" id="2065"/>
    <lineage>
        <taxon>Bacteria</taxon>
        <taxon>Bacillati</taxon>
        <taxon>Actinomycetota</taxon>
        <taxon>Actinomycetes</taxon>
        <taxon>Kitasatosporales</taxon>
        <taxon>Streptomycetaceae</taxon>
        <taxon>Kitasatospora</taxon>
    </lineage>
</organism>
<protein>
    <recommendedName>
        <fullName evidence="3">Transcriptional regulator</fullName>
    </recommendedName>
</protein>
<proteinExistence type="predicted"/>
<accession>A0A9W6PMN5</accession>
<dbReference type="Proteomes" id="UP001165143">
    <property type="component" value="Unassembled WGS sequence"/>
</dbReference>
<dbReference type="InterPro" id="IPR011990">
    <property type="entry name" value="TPR-like_helical_dom_sf"/>
</dbReference>
<gene>
    <name evidence="1" type="ORF">Kpho01_58570</name>
</gene>
<evidence type="ECO:0000313" key="2">
    <source>
        <dbReference type="Proteomes" id="UP001165143"/>
    </source>
</evidence>
<evidence type="ECO:0008006" key="3">
    <source>
        <dbReference type="Google" id="ProtNLM"/>
    </source>
</evidence>
<dbReference type="OrthoDB" id="4255734at2"/>